<evidence type="ECO:0008006" key="5">
    <source>
        <dbReference type="Google" id="ProtNLM"/>
    </source>
</evidence>
<proteinExistence type="predicted"/>
<gene>
    <name evidence="3" type="ORF">N4264_11090</name>
</gene>
<dbReference type="Proteomes" id="UP001064632">
    <property type="component" value="Chromosome"/>
</dbReference>
<reference evidence="3" key="1">
    <citation type="submission" date="2022-09" db="EMBL/GenBank/DDBJ databases">
        <title>Tahibacter sp. nov., isolated from a fresh water.</title>
        <authorList>
            <person name="Baek J.H."/>
            <person name="Lee J.K."/>
            <person name="Kim J.M."/>
            <person name="Jeon C.O."/>
        </authorList>
    </citation>
    <scope>NUCLEOTIDE SEQUENCE</scope>
    <source>
        <strain evidence="3">W38</strain>
    </source>
</reference>
<dbReference type="RefSeq" id="WP_261697096.1">
    <property type="nucleotide sequence ID" value="NZ_CP104694.1"/>
</dbReference>
<evidence type="ECO:0000256" key="2">
    <source>
        <dbReference type="SAM" id="SignalP"/>
    </source>
</evidence>
<protein>
    <recommendedName>
        <fullName evidence="5">Cytochrome c domain-containing protein</fullName>
    </recommendedName>
</protein>
<accession>A0ABY6BM68</accession>
<evidence type="ECO:0000313" key="3">
    <source>
        <dbReference type="EMBL" id="UXI70145.1"/>
    </source>
</evidence>
<name>A0ABY6BM68_9GAMM</name>
<feature type="signal peptide" evidence="2">
    <location>
        <begin position="1"/>
        <end position="22"/>
    </location>
</feature>
<evidence type="ECO:0000256" key="1">
    <source>
        <dbReference type="SAM" id="MobiDB-lite"/>
    </source>
</evidence>
<keyword evidence="2" id="KW-0732">Signal</keyword>
<dbReference type="EMBL" id="CP104694">
    <property type="protein sequence ID" value="UXI70145.1"/>
    <property type="molecule type" value="Genomic_DNA"/>
</dbReference>
<organism evidence="3 4">
    <name type="scientific">Tahibacter amnicola</name>
    <dbReference type="NCBI Taxonomy" id="2976241"/>
    <lineage>
        <taxon>Bacteria</taxon>
        <taxon>Pseudomonadati</taxon>
        <taxon>Pseudomonadota</taxon>
        <taxon>Gammaproteobacteria</taxon>
        <taxon>Lysobacterales</taxon>
        <taxon>Rhodanobacteraceae</taxon>
        <taxon>Tahibacter</taxon>
    </lineage>
</organism>
<feature type="chain" id="PRO_5045897231" description="Cytochrome c domain-containing protein" evidence="2">
    <location>
        <begin position="23"/>
        <end position="501"/>
    </location>
</feature>
<sequence>MKRLHGLLAAVAALVAMPAAVAGTDGVPHSGATAPPSPELSSERRGIGLTAPTASGREGAPIDPFRSLAVTDLAILEKFTFLEVMTAATKVVGNTMTPLQSFQQWWDTQNLAPGLALGPHCDDQRKNGVPVFNGFAFLCPRAEGDHVNIDPFDPGPTGFMPIGLFNRFDLAPADGSDCGEYRILFARRSGQNIPFFRNLLIFEAVLPNPRPELGLNGCARVAEFWGKLSEEADAQVRATRLHDFYFKGLPGFPPVVAPNHYGAGPKGRGQVRTNQFMQFPWNLREFKLARVCDSAVQCSIRFMPATDKTNPAATLFNGTNAQSQNFQQDFVANQVARLAVPDINLFSFAPPNKFNTGQSLSQTEENDYSLAFLSAPAAFRSAIQDKLDQLGSPLSPDQIVARAQTLSCGGCHELSRSADIGHDQTFPASVGFVHVAENQFESGPDGTRFMTSPALKDVFLPHRKNVLEAFLSQTAELPRCAMPCTTPEGTATTCQEICVAP</sequence>
<feature type="region of interest" description="Disordered" evidence="1">
    <location>
        <begin position="27"/>
        <end position="58"/>
    </location>
</feature>
<keyword evidence="4" id="KW-1185">Reference proteome</keyword>
<evidence type="ECO:0000313" key="4">
    <source>
        <dbReference type="Proteomes" id="UP001064632"/>
    </source>
</evidence>